<keyword evidence="2" id="KW-0238">DNA-binding</keyword>
<dbReference type="SUPFAM" id="SSF46785">
    <property type="entry name" value="Winged helix' DNA-binding domain"/>
    <property type="match status" value="1"/>
</dbReference>
<dbReference type="CDD" id="cd07377">
    <property type="entry name" value="WHTH_GntR"/>
    <property type="match status" value="1"/>
</dbReference>
<evidence type="ECO:0000313" key="6">
    <source>
        <dbReference type="Proteomes" id="UP001448858"/>
    </source>
</evidence>
<evidence type="ECO:0000256" key="2">
    <source>
        <dbReference type="ARBA" id="ARBA00023125"/>
    </source>
</evidence>
<dbReference type="Pfam" id="PF00392">
    <property type="entry name" value="GntR"/>
    <property type="match status" value="1"/>
</dbReference>
<keyword evidence="3" id="KW-0804">Transcription</keyword>
<feature type="domain" description="HTH gntR-type" evidence="4">
    <location>
        <begin position="12"/>
        <end position="82"/>
    </location>
</feature>
<dbReference type="InterPro" id="IPR011711">
    <property type="entry name" value="GntR_C"/>
</dbReference>
<dbReference type="SUPFAM" id="SSF48008">
    <property type="entry name" value="GntR ligand-binding domain-like"/>
    <property type="match status" value="1"/>
</dbReference>
<keyword evidence="1" id="KW-0805">Transcription regulation</keyword>
<dbReference type="InterPro" id="IPR036390">
    <property type="entry name" value="WH_DNA-bd_sf"/>
</dbReference>
<proteinExistence type="predicted"/>
<dbReference type="InterPro" id="IPR036388">
    <property type="entry name" value="WH-like_DNA-bd_sf"/>
</dbReference>
<keyword evidence="6" id="KW-1185">Reference proteome</keyword>
<dbReference type="PRINTS" id="PR00035">
    <property type="entry name" value="HTHGNTR"/>
</dbReference>
<dbReference type="Gene3D" id="1.10.10.10">
    <property type="entry name" value="Winged helix-like DNA-binding domain superfamily/Winged helix DNA-binding domain"/>
    <property type="match status" value="1"/>
</dbReference>
<dbReference type="InterPro" id="IPR000524">
    <property type="entry name" value="Tscrpt_reg_HTH_GntR"/>
</dbReference>
<name>A0ABZ2ZVE2_9MICC</name>
<dbReference type="PROSITE" id="PS50949">
    <property type="entry name" value="HTH_GNTR"/>
    <property type="match status" value="1"/>
</dbReference>
<dbReference type="Pfam" id="PF07729">
    <property type="entry name" value="FCD"/>
    <property type="match status" value="1"/>
</dbReference>
<dbReference type="Gene3D" id="1.20.120.530">
    <property type="entry name" value="GntR ligand-binding domain-like"/>
    <property type="match status" value="1"/>
</dbReference>
<dbReference type="EMBL" id="CP151657">
    <property type="protein sequence ID" value="WZP14799.1"/>
    <property type="molecule type" value="Genomic_DNA"/>
</dbReference>
<dbReference type="InterPro" id="IPR008920">
    <property type="entry name" value="TF_FadR/GntR_C"/>
</dbReference>
<evidence type="ECO:0000256" key="3">
    <source>
        <dbReference type="ARBA" id="ARBA00023163"/>
    </source>
</evidence>
<evidence type="ECO:0000256" key="1">
    <source>
        <dbReference type="ARBA" id="ARBA00023015"/>
    </source>
</evidence>
<evidence type="ECO:0000313" key="5">
    <source>
        <dbReference type="EMBL" id="WZP14799.1"/>
    </source>
</evidence>
<protein>
    <submittedName>
        <fullName evidence="5">FadR/GntR family transcriptional regulator</fullName>
    </submittedName>
</protein>
<dbReference type="SMART" id="SM00895">
    <property type="entry name" value="FCD"/>
    <property type="match status" value="1"/>
</dbReference>
<reference evidence="5 6" key="1">
    <citation type="submission" date="2024-04" db="EMBL/GenBank/DDBJ databases">
        <title>Arthrobacter sp. from Plains bison fecal sample.</title>
        <authorList>
            <person name="Ruzzini A."/>
        </authorList>
    </citation>
    <scope>NUCLEOTIDE SEQUENCE [LARGE SCALE GENOMIC DNA]</scope>
    <source>
        <strain evidence="5 6">EINP1</strain>
    </source>
</reference>
<dbReference type="Proteomes" id="UP001448858">
    <property type="component" value="Chromosome"/>
</dbReference>
<dbReference type="SMART" id="SM00345">
    <property type="entry name" value="HTH_GNTR"/>
    <property type="match status" value="1"/>
</dbReference>
<evidence type="ECO:0000259" key="4">
    <source>
        <dbReference type="PROSITE" id="PS50949"/>
    </source>
</evidence>
<accession>A0ABZ2ZVE2</accession>
<sequence>MSKISFTPAVPVLTYERVVEQIEEAILSGTLEPGQHLPSERELVTQFSVSRPTVQAALRVLQSRGLIASRPGVRTGPEVLPLSGQALERSFSTLTRVAALSLSDLVQFRIILESSACRLAASLHTEDQLEAMASAVGRMEGAVHDANCFNRADLDFHTAVWEASRNILLQTSGQAVSAAILGLMNDRISLAPDPRRAMEESAASDRVLLEAITAGNSAAAGTHARRAISDHFAHSLDNRGKKALSALMSED</sequence>
<gene>
    <name evidence="5" type="ORF">AAE021_11450</name>
</gene>
<organism evidence="5 6">
    <name type="scientific">Arthrobacter citreus</name>
    <dbReference type="NCBI Taxonomy" id="1670"/>
    <lineage>
        <taxon>Bacteria</taxon>
        <taxon>Bacillati</taxon>
        <taxon>Actinomycetota</taxon>
        <taxon>Actinomycetes</taxon>
        <taxon>Micrococcales</taxon>
        <taxon>Micrococcaceae</taxon>
        <taxon>Arthrobacter</taxon>
    </lineage>
</organism>
<dbReference type="PANTHER" id="PTHR43537">
    <property type="entry name" value="TRANSCRIPTIONAL REGULATOR, GNTR FAMILY"/>
    <property type="match status" value="1"/>
</dbReference>
<dbReference type="RefSeq" id="WP_342022457.1">
    <property type="nucleotide sequence ID" value="NZ_CP151657.1"/>
</dbReference>
<dbReference type="PANTHER" id="PTHR43537:SF5">
    <property type="entry name" value="UXU OPERON TRANSCRIPTIONAL REGULATOR"/>
    <property type="match status" value="1"/>
</dbReference>